<dbReference type="AlphaFoldDB" id="A0A6G0YYK9"/>
<gene>
    <name evidence="1" type="ORF">FWK35_00016589</name>
</gene>
<dbReference type="EMBL" id="VUJU01001964">
    <property type="protein sequence ID" value="KAF0763109.1"/>
    <property type="molecule type" value="Genomic_DNA"/>
</dbReference>
<sequence length="75" mass="8869">MELTVLNSKFLVFVDDLKLFRKVESEADRVAFQNELNFLSLWFSILGLQFNTSKYNSMSLSRFRVIIDHIYTVTE</sequence>
<evidence type="ECO:0008006" key="3">
    <source>
        <dbReference type="Google" id="ProtNLM"/>
    </source>
</evidence>
<comment type="caution">
    <text evidence="1">The sequence shown here is derived from an EMBL/GenBank/DDBJ whole genome shotgun (WGS) entry which is preliminary data.</text>
</comment>
<accession>A0A6G0YYK9</accession>
<name>A0A6G0YYK9_APHCR</name>
<keyword evidence="2" id="KW-1185">Reference proteome</keyword>
<organism evidence="1 2">
    <name type="scientific">Aphis craccivora</name>
    <name type="common">Cowpea aphid</name>
    <dbReference type="NCBI Taxonomy" id="307492"/>
    <lineage>
        <taxon>Eukaryota</taxon>
        <taxon>Metazoa</taxon>
        <taxon>Ecdysozoa</taxon>
        <taxon>Arthropoda</taxon>
        <taxon>Hexapoda</taxon>
        <taxon>Insecta</taxon>
        <taxon>Pterygota</taxon>
        <taxon>Neoptera</taxon>
        <taxon>Paraneoptera</taxon>
        <taxon>Hemiptera</taxon>
        <taxon>Sternorrhyncha</taxon>
        <taxon>Aphidomorpha</taxon>
        <taxon>Aphidoidea</taxon>
        <taxon>Aphididae</taxon>
        <taxon>Aphidini</taxon>
        <taxon>Aphis</taxon>
        <taxon>Aphis</taxon>
    </lineage>
</organism>
<proteinExistence type="predicted"/>
<evidence type="ECO:0000313" key="1">
    <source>
        <dbReference type="EMBL" id="KAF0763109.1"/>
    </source>
</evidence>
<protein>
    <recommendedName>
        <fullName evidence="3">Reverse transcriptase domain-containing protein</fullName>
    </recommendedName>
</protein>
<dbReference type="OrthoDB" id="10056483at2759"/>
<evidence type="ECO:0000313" key="2">
    <source>
        <dbReference type="Proteomes" id="UP000478052"/>
    </source>
</evidence>
<reference evidence="1 2" key="1">
    <citation type="submission" date="2019-08" db="EMBL/GenBank/DDBJ databases">
        <title>Whole genome of Aphis craccivora.</title>
        <authorList>
            <person name="Voronova N.V."/>
            <person name="Shulinski R.S."/>
            <person name="Bandarenka Y.V."/>
            <person name="Zhorov D.G."/>
            <person name="Warner D."/>
        </authorList>
    </citation>
    <scope>NUCLEOTIDE SEQUENCE [LARGE SCALE GENOMIC DNA]</scope>
    <source>
        <strain evidence="1">180601</strain>
        <tissue evidence="1">Whole Body</tissue>
    </source>
</reference>
<dbReference type="Proteomes" id="UP000478052">
    <property type="component" value="Unassembled WGS sequence"/>
</dbReference>